<keyword evidence="3" id="KW-0813">Transport</keyword>
<feature type="transmembrane region" description="Helical" evidence="8">
    <location>
        <begin position="74"/>
        <end position="96"/>
    </location>
</feature>
<evidence type="ECO:0000256" key="1">
    <source>
        <dbReference type="ARBA" id="ARBA00004141"/>
    </source>
</evidence>
<feature type="transmembrane region" description="Helical" evidence="8">
    <location>
        <begin position="181"/>
        <end position="198"/>
    </location>
</feature>
<evidence type="ECO:0000256" key="6">
    <source>
        <dbReference type="ARBA" id="ARBA00023136"/>
    </source>
</evidence>
<reference evidence="10" key="1">
    <citation type="journal article" date="2011" name="Genome Res.">
        <title>Phylogeny-wide analysis of social amoeba genomes highlights ancient origins for complex intercellular communication.</title>
        <authorList>
            <person name="Heidel A.J."/>
            <person name="Lawal H.M."/>
            <person name="Felder M."/>
            <person name="Schilde C."/>
            <person name="Helps N.R."/>
            <person name="Tunggal B."/>
            <person name="Rivero F."/>
            <person name="John U."/>
            <person name="Schleicher M."/>
            <person name="Eichinger L."/>
            <person name="Platzer M."/>
            <person name="Noegel A.A."/>
            <person name="Schaap P."/>
            <person name="Gloeckner G."/>
        </authorList>
    </citation>
    <scope>NUCLEOTIDE SEQUENCE [LARGE SCALE GENOMIC DNA]</scope>
    <source>
        <strain evidence="10">SH3</strain>
    </source>
</reference>
<feature type="transmembrane region" description="Helical" evidence="8">
    <location>
        <begin position="207"/>
        <end position="226"/>
    </location>
</feature>
<proteinExistence type="inferred from homology"/>
<feature type="transmembrane region" description="Helical" evidence="8">
    <location>
        <begin position="269"/>
        <end position="292"/>
    </location>
</feature>
<sequence>MTNYYNDSGGNTTNYGTNETLLLKKDIDSVQVGQQTENPKPKRIIGIVIVILILLLQTTLSEFGQVVLFDFPKPFFVCMSSSAFLFLAIPIELVALKIDQSKKSNKEKQPLMARSIQETNDELESNNNDSMIETIKSEFSKSEFSYPKFFLVCFGMTFLLLVTNWLWMIGFSLTEVSTATAIYQSATVFVFIFSIIILKDKPTLLKVVYVFLFIGGVVGITVADQLSGDDSSKFPHAVIGDIIMVVSACLWALYEVLVNKFFGKASRTVLNFFIGMTTFNMLIIGIPTLAIINKIGFEPFDLPDNKQLTDLAIMASIAFALLYVMNIGLSICSPLFVRSGELMTIPGTLFWDIIFKHYKMPLTSIPGFVAIIVGFVLSLYVENKAMKEHDDQSSSQSTKNSSKVDPENQISSDDFVDILVSTSSSSSSYNSYTFTS</sequence>
<comment type="similarity">
    <text evidence="2">Belongs to the SLC35F solute transporter family.</text>
</comment>
<evidence type="ECO:0000256" key="2">
    <source>
        <dbReference type="ARBA" id="ARBA00007863"/>
    </source>
</evidence>
<dbReference type="KEGG" id="dfa:DFA_12086"/>
<evidence type="ECO:0000256" key="4">
    <source>
        <dbReference type="ARBA" id="ARBA00022692"/>
    </source>
</evidence>
<evidence type="ECO:0000256" key="3">
    <source>
        <dbReference type="ARBA" id="ARBA00022448"/>
    </source>
</evidence>
<keyword evidence="6 8" id="KW-0472">Membrane</keyword>
<feature type="region of interest" description="Disordered" evidence="7">
    <location>
        <begin position="388"/>
        <end position="410"/>
    </location>
</feature>
<dbReference type="AlphaFoldDB" id="F4QFR9"/>
<feature type="transmembrane region" description="Helical" evidence="8">
    <location>
        <begin position="44"/>
        <end position="68"/>
    </location>
</feature>
<name>F4QFR9_CACFS</name>
<feature type="compositionally biased region" description="Low complexity" evidence="7">
    <location>
        <begin position="393"/>
        <end position="403"/>
    </location>
</feature>
<evidence type="ECO:0000256" key="7">
    <source>
        <dbReference type="SAM" id="MobiDB-lite"/>
    </source>
</evidence>
<dbReference type="GO" id="GO:0016020">
    <property type="term" value="C:membrane"/>
    <property type="evidence" value="ECO:0007669"/>
    <property type="project" value="UniProtKB-SubCell"/>
</dbReference>
<dbReference type="GeneID" id="14866483"/>
<dbReference type="EMBL" id="GL883029">
    <property type="protein sequence ID" value="EGG14316.1"/>
    <property type="molecule type" value="Genomic_DNA"/>
</dbReference>
<dbReference type="Gene3D" id="1.10.3730.20">
    <property type="match status" value="1"/>
</dbReference>
<dbReference type="PANTHER" id="PTHR19346">
    <property type="entry name" value="SUGAR PHOSPHATE TRANSPORTER DOMAIN-CONTAINING PROTEIN"/>
    <property type="match status" value="1"/>
</dbReference>
<dbReference type="RefSeq" id="XP_004351025.1">
    <property type="nucleotide sequence ID" value="XM_004350973.1"/>
</dbReference>
<organism evidence="9 10">
    <name type="scientific">Cavenderia fasciculata</name>
    <name type="common">Slime mold</name>
    <name type="synonym">Dictyostelium fasciculatum</name>
    <dbReference type="NCBI Taxonomy" id="261658"/>
    <lineage>
        <taxon>Eukaryota</taxon>
        <taxon>Amoebozoa</taxon>
        <taxon>Evosea</taxon>
        <taxon>Eumycetozoa</taxon>
        <taxon>Dictyostelia</taxon>
        <taxon>Acytosteliales</taxon>
        <taxon>Cavenderiaceae</taxon>
        <taxon>Cavenderia</taxon>
    </lineage>
</organism>
<dbReference type="PANTHER" id="PTHR19346:SF4">
    <property type="entry name" value="SUGAR PHOSPHATE TRANSPORTER DOMAIN-CONTAINING PROTEIN"/>
    <property type="match status" value="1"/>
</dbReference>
<comment type="subcellular location">
    <subcellularLocation>
        <location evidence="1">Membrane</location>
        <topology evidence="1">Multi-pass membrane protein</topology>
    </subcellularLocation>
</comment>
<feature type="transmembrane region" description="Helical" evidence="8">
    <location>
        <begin position="238"/>
        <end position="257"/>
    </location>
</feature>
<protein>
    <recommendedName>
        <fullName evidence="11">EamA domain-containing protein</fullName>
    </recommendedName>
</protein>
<keyword evidence="10" id="KW-1185">Reference proteome</keyword>
<keyword evidence="5 8" id="KW-1133">Transmembrane helix</keyword>
<accession>F4QFR9</accession>
<evidence type="ECO:0000313" key="9">
    <source>
        <dbReference type="EMBL" id="EGG14316.1"/>
    </source>
</evidence>
<feature type="transmembrane region" description="Helical" evidence="8">
    <location>
        <begin position="312"/>
        <end position="337"/>
    </location>
</feature>
<dbReference type="InterPro" id="IPR026505">
    <property type="entry name" value="Solute_c_fam_35_mem_F3/F4"/>
</dbReference>
<dbReference type="SUPFAM" id="SSF103481">
    <property type="entry name" value="Multidrug resistance efflux transporter EmrE"/>
    <property type="match status" value="1"/>
</dbReference>
<evidence type="ECO:0008006" key="11">
    <source>
        <dbReference type="Google" id="ProtNLM"/>
    </source>
</evidence>
<evidence type="ECO:0000313" key="10">
    <source>
        <dbReference type="Proteomes" id="UP000007797"/>
    </source>
</evidence>
<keyword evidence="4 8" id="KW-0812">Transmembrane</keyword>
<dbReference type="InterPro" id="IPR037185">
    <property type="entry name" value="EmrE-like"/>
</dbReference>
<dbReference type="OrthoDB" id="18137at2759"/>
<dbReference type="Proteomes" id="UP000007797">
    <property type="component" value="Unassembled WGS sequence"/>
</dbReference>
<feature type="transmembrane region" description="Helical" evidence="8">
    <location>
        <begin position="358"/>
        <end position="381"/>
    </location>
</feature>
<feature type="transmembrane region" description="Helical" evidence="8">
    <location>
        <begin position="149"/>
        <end position="169"/>
    </location>
</feature>
<gene>
    <name evidence="9" type="ORF">DFA_12086</name>
</gene>
<evidence type="ECO:0000256" key="5">
    <source>
        <dbReference type="ARBA" id="ARBA00022989"/>
    </source>
</evidence>
<evidence type="ECO:0000256" key="8">
    <source>
        <dbReference type="SAM" id="Phobius"/>
    </source>
</evidence>
<dbReference type="OMA" id="CHIEHAE"/>
<dbReference type="Pfam" id="PF06027">
    <property type="entry name" value="SLC35F"/>
    <property type="match status" value="1"/>
</dbReference>
<dbReference type="InterPro" id="IPR009262">
    <property type="entry name" value="SLC35_F1/F2/F6"/>
</dbReference>
<dbReference type="GO" id="GO:0022857">
    <property type="term" value="F:transmembrane transporter activity"/>
    <property type="evidence" value="ECO:0007669"/>
    <property type="project" value="InterPro"/>
</dbReference>